<dbReference type="STRING" id="178035.A0A154PSM4"/>
<dbReference type="PANTHER" id="PTHR47326">
    <property type="entry name" value="TRANSPOSABLE ELEMENT TC3 TRANSPOSASE-LIKE PROTEIN"/>
    <property type="match status" value="1"/>
</dbReference>
<dbReference type="Proteomes" id="UP000076502">
    <property type="component" value="Unassembled WGS sequence"/>
</dbReference>
<dbReference type="OrthoDB" id="9986793at2759"/>
<sequence length="329" mass="38742">MKRNGTERFPERVTPSRSAFTNVIKSFQETGRVDNKIRRRSKAATDDRNTVNILAAATQNPHTSIRQLARESGIGQRSVLRILHLNKFHAFHVSLHQELHGNDFQNRINFCEWGLQKLQSDELFLTKVLFTDEVTFTNCGQVNYHNMHYWLIENPRWLREVDKQRPWSVNVWYGLLNGEIIGPYFIDGTLNTSKYKHILTKILLHLLENIPLHIRQTMWFQQDGCLAHSAWIITQFLNVTFGDRWIGRAGNHKWPARSPNLTPLDFYLWGKLKQQVYNHLPTTKEDMKERIRRACSAINRTEIQHAVLSVKQRFRACINVRGHHFEHLY</sequence>
<protein>
    <recommendedName>
        <fullName evidence="3">DUF4817 domain-containing protein</fullName>
    </recommendedName>
</protein>
<proteinExistence type="predicted"/>
<organism evidence="1 2">
    <name type="scientific">Dufourea novaeangliae</name>
    <name type="common">Sweat bee</name>
    <dbReference type="NCBI Taxonomy" id="178035"/>
    <lineage>
        <taxon>Eukaryota</taxon>
        <taxon>Metazoa</taxon>
        <taxon>Ecdysozoa</taxon>
        <taxon>Arthropoda</taxon>
        <taxon>Hexapoda</taxon>
        <taxon>Insecta</taxon>
        <taxon>Pterygota</taxon>
        <taxon>Neoptera</taxon>
        <taxon>Endopterygota</taxon>
        <taxon>Hymenoptera</taxon>
        <taxon>Apocrita</taxon>
        <taxon>Aculeata</taxon>
        <taxon>Apoidea</taxon>
        <taxon>Anthophila</taxon>
        <taxon>Halictidae</taxon>
        <taxon>Rophitinae</taxon>
        <taxon>Dufourea</taxon>
    </lineage>
</organism>
<keyword evidence="2" id="KW-1185">Reference proteome</keyword>
<evidence type="ECO:0000313" key="1">
    <source>
        <dbReference type="EMBL" id="KZC14902.1"/>
    </source>
</evidence>
<gene>
    <name evidence="1" type="ORF">WN55_07871</name>
</gene>
<dbReference type="InterPro" id="IPR036397">
    <property type="entry name" value="RNaseH_sf"/>
</dbReference>
<dbReference type="Gene3D" id="3.30.420.10">
    <property type="entry name" value="Ribonuclease H-like superfamily/Ribonuclease H"/>
    <property type="match status" value="1"/>
</dbReference>
<dbReference type="AlphaFoldDB" id="A0A154PSM4"/>
<accession>A0A154PSM4</accession>
<evidence type="ECO:0008006" key="3">
    <source>
        <dbReference type="Google" id="ProtNLM"/>
    </source>
</evidence>
<dbReference type="EMBL" id="KQ435148">
    <property type="protein sequence ID" value="KZC14902.1"/>
    <property type="molecule type" value="Genomic_DNA"/>
</dbReference>
<evidence type="ECO:0000313" key="2">
    <source>
        <dbReference type="Proteomes" id="UP000076502"/>
    </source>
</evidence>
<dbReference type="GO" id="GO:0003676">
    <property type="term" value="F:nucleic acid binding"/>
    <property type="evidence" value="ECO:0007669"/>
    <property type="project" value="InterPro"/>
</dbReference>
<dbReference type="PANTHER" id="PTHR47326:SF1">
    <property type="entry name" value="HTH PSQ-TYPE DOMAIN-CONTAINING PROTEIN"/>
    <property type="match status" value="1"/>
</dbReference>
<name>A0A154PSM4_DUFNO</name>
<reference evidence="1 2" key="1">
    <citation type="submission" date="2015-07" db="EMBL/GenBank/DDBJ databases">
        <title>The genome of Dufourea novaeangliae.</title>
        <authorList>
            <person name="Pan H."/>
            <person name="Kapheim K."/>
        </authorList>
    </citation>
    <scope>NUCLEOTIDE SEQUENCE [LARGE SCALE GENOMIC DNA]</scope>
    <source>
        <strain evidence="1">0120121106</strain>
        <tissue evidence="1">Whole body</tissue>
    </source>
</reference>